<accession>A0A5A9GJU6</accession>
<gene>
    <name evidence="1" type="ORF">FZ942_24020</name>
</gene>
<dbReference type="AlphaFoldDB" id="A0A5A9GJU6"/>
<reference evidence="1 2" key="1">
    <citation type="submission" date="2019-08" db="EMBL/GenBank/DDBJ databases">
        <authorList>
            <person name="Grouzdev D."/>
            <person name="Tikhonova E."/>
            <person name="Kravchenko I."/>
        </authorList>
    </citation>
    <scope>NUCLEOTIDE SEQUENCE [LARGE SCALE GENOMIC DNA]</scope>
    <source>
        <strain evidence="1 2">59b</strain>
    </source>
</reference>
<comment type="caution">
    <text evidence="1">The sequence shown here is derived from an EMBL/GenBank/DDBJ whole genome shotgun (WGS) entry which is preliminary data.</text>
</comment>
<dbReference type="EMBL" id="VTTN01000011">
    <property type="protein sequence ID" value="KAA0593509.1"/>
    <property type="molecule type" value="Genomic_DNA"/>
</dbReference>
<name>A0A5A9GJU6_AZOLI</name>
<protein>
    <submittedName>
        <fullName evidence="1">Uncharacterized protein</fullName>
    </submittedName>
</protein>
<dbReference type="Proteomes" id="UP000324927">
    <property type="component" value="Unassembled WGS sequence"/>
</dbReference>
<keyword evidence="2" id="KW-1185">Reference proteome</keyword>
<evidence type="ECO:0000313" key="2">
    <source>
        <dbReference type="Proteomes" id="UP000324927"/>
    </source>
</evidence>
<organism evidence="1 2">
    <name type="scientific">Azospirillum lipoferum</name>
    <dbReference type="NCBI Taxonomy" id="193"/>
    <lineage>
        <taxon>Bacteria</taxon>
        <taxon>Pseudomonadati</taxon>
        <taxon>Pseudomonadota</taxon>
        <taxon>Alphaproteobacteria</taxon>
        <taxon>Rhodospirillales</taxon>
        <taxon>Azospirillaceae</taxon>
        <taxon>Azospirillum</taxon>
    </lineage>
</organism>
<proteinExistence type="predicted"/>
<sequence length="146" mass="14952">MAANPALVPISGNFVTTHTANVGKFNVTADVIVSATIPVGDGDFSSGITINLGGEIDTALGKQVLSVVTSSLSSASPTGTISSDKVFGYYFTVSLTYTAPGDDAPGSLELNSVTICHDVQGTVTTVWSQEFDTVVLSWTSAGNVVM</sequence>
<dbReference type="RefSeq" id="WP_149233609.1">
    <property type="nucleotide sequence ID" value="NZ_JALJXJ010000001.1"/>
</dbReference>
<evidence type="ECO:0000313" key="1">
    <source>
        <dbReference type="EMBL" id="KAA0593509.1"/>
    </source>
</evidence>